<gene>
    <name evidence="1" type="ORF">Tci_047567</name>
</gene>
<protein>
    <submittedName>
        <fullName evidence="1">Uncharacterized protein</fullName>
    </submittedName>
</protein>
<name>A0A6L2MQG1_TANCI</name>
<evidence type="ECO:0000313" key="1">
    <source>
        <dbReference type="EMBL" id="GEU75589.1"/>
    </source>
</evidence>
<comment type="caution">
    <text evidence="1">The sequence shown here is derived from an EMBL/GenBank/DDBJ whole genome shotgun (WGS) entry which is preliminary data.</text>
</comment>
<organism evidence="1">
    <name type="scientific">Tanacetum cinerariifolium</name>
    <name type="common">Dalmatian daisy</name>
    <name type="synonym">Chrysanthemum cinerariifolium</name>
    <dbReference type="NCBI Taxonomy" id="118510"/>
    <lineage>
        <taxon>Eukaryota</taxon>
        <taxon>Viridiplantae</taxon>
        <taxon>Streptophyta</taxon>
        <taxon>Embryophyta</taxon>
        <taxon>Tracheophyta</taxon>
        <taxon>Spermatophyta</taxon>
        <taxon>Magnoliopsida</taxon>
        <taxon>eudicotyledons</taxon>
        <taxon>Gunneridae</taxon>
        <taxon>Pentapetalae</taxon>
        <taxon>asterids</taxon>
        <taxon>campanulids</taxon>
        <taxon>Asterales</taxon>
        <taxon>Asteraceae</taxon>
        <taxon>Asteroideae</taxon>
        <taxon>Anthemideae</taxon>
        <taxon>Anthemidinae</taxon>
        <taxon>Tanacetum</taxon>
    </lineage>
</organism>
<reference evidence="1" key="1">
    <citation type="journal article" date="2019" name="Sci. Rep.">
        <title>Draft genome of Tanacetum cinerariifolium, the natural source of mosquito coil.</title>
        <authorList>
            <person name="Yamashiro T."/>
            <person name="Shiraishi A."/>
            <person name="Satake H."/>
            <person name="Nakayama K."/>
        </authorList>
    </citation>
    <scope>NUCLEOTIDE SEQUENCE</scope>
</reference>
<dbReference type="AlphaFoldDB" id="A0A6L2MQG1"/>
<sequence length="122" mass="13479">MIHFTREEMYLSWGAKSFINIRDKAVIQSGITAKEATLAEVVLMKMKEEFAHAKSGATNDTSRSYQLVLSLLVDENAIRLLLKEQSYAFTVHLATIHVELQATKGMVQARHGGGGDQASTIL</sequence>
<proteinExistence type="predicted"/>
<dbReference type="EMBL" id="BKCJ010007111">
    <property type="protein sequence ID" value="GEU75589.1"/>
    <property type="molecule type" value="Genomic_DNA"/>
</dbReference>
<accession>A0A6L2MQG1</accession>